<dbReference type="InterPro" id="IPR013783">
    <property type="entry name" value="Ig-like_fold"/>
</dbReference>
<keyword evidence="3" id="KW-0732">Signal</keyword>
<evidence type="ECO:0000313" key="8">
    <source>
        <dbReference type="Proteomes" id="UP000271003"/>
    </source>
</evidence>
<evidence type="ECO:0000256" key="4">
    <source>
        <dbReference type="ARBA" id="ARBA00022764"/>
    </source>
</evidence>
<evidence type="ECO:0000256" key="1">
    <source>
        <dbReference type="ARBA" id="ARBA00004418"/>
    </source>
</evidence>
<dbReference type="InterPro" id="IPR016147">
    <property type="entry name" value="Pili_assmbl_chaperone_N"/>
</dbReference>
<dbReference type="KEGG" id="sutt:SUTMEG_10770"/>
<dbReference type="Gene3D" id="2.60.40.10">
    <property type="entry name" value="Immunoglobulins"/>
    <property type="match status" value="2"/>
</dbReference>
<dbReference type="InterPro" id="IPR008962">
    <property type="entry name" value="PapD-like_sf"/>
</dbReference>
<evidence type="ECO:0000256" key="2">
    <source>
        <dbReference type="ARBA" id="ARBA00007399"/>
    </source>
</evidence>
<name>A0A2Z6IEN3_9BURK</name>
<dbReference type="RefSeq" id="WP_170143836.1">
    <property type="nucleotide sequence ID" value="NZ_AP018786.1"/>
</dbReference>
<dbReference type="PRINTS" id="PR00969">
    <property type="entry name" value="CHAPERONPILI"/>
</dbReference>
<keyword evidence="8" id="KW-1185">Reference proteome</keyword>
<keyword evidence="4" id="KW-0574">Periplasm</keyword>
<dbReference type="GO" id="GO:0071555">
    <property type="term" value="P:cell wall organization"/>
    <property type="evidence" value="ECO:0007669"/>
    <property type="project" value="InterPro"/>
</dbReference>
<evidence type="ECO:0000256" key="3">
    <source>
        <dbReference type="ARBA" id="ARBA00022729"/>
    </source>
</evidence>
<dbReference type="PANTHER" id="PTHR30251:SF2">
    <property type="entry name" value="FIMBRIAL CHAPERONE YADV-RELATED"/>
    <property type="match status" value="1"/>
</dbReference>
<dbReference type="AlphaFoldDB" id="A0A2Z6IEN3"/>
<gene>
    <name evidence="7" type="primary">sthB</name>
    <name evidence="7" type="ORF">SUTMEG_10770</name>
</gene>
<evidence type="ECO:0000313" key="7">
    <source>
        <dbReference type="EMBL" id="BBF23186.1"/>
    </source>
</evidence>
<dbReference type="GO" id="GO:0030288">
    <property type="term" value="C:outer membrane-bounded periplasmic space"/>
    <property type="evidence" value="ECO:0007669"/>
    <property type="project" value="InterPro"/>
</dbReference>
<keyword evidence="5" id="KW-0143">Chaperone</keyword>
<evidence type="ECO:0000256" key="5">
    <source>
        <dbReference type="ARBA" id="ARBA00023186"/>
    </source>
</evidence>
<protein>
    <submittedName>
        <fullName evidence="7">Fimbrial chaperone protein</fullName>
    </submittedName>
</protein>
<dbReference type="Proteomes" id="UP000271003">
    <property type="component" value="Chromosome"/>
</dbReference>
<dbReference type="EMBL" id="AP018786">
    <property type="protein sequence ID" value="BBF23186.1"/>
    <property type="molecule type" value="Genomic_DNA"/>
</dbReference>
<dbReference type="PANTHER" id="PTHR30251">
    <property type="entry name" value="PILUS ASSEMBLY CHAPERONE"/>
    <property type="match status" value="1"/>
</dbReference>
<sequence>MSASRIVFHETRGTAHVVVENRSEKARLLSAALFTLEPDPVRAGERTPDFVAAPGLTVLNANRSTPVRIVRVAKDLPRDRESAYVLQLRLVPEKDPERSGETGRVKTVFTTFLKVFYRPAALEAPEALERAAEKLRWRATGDAIELLNPTPYWLTVADLRADGRSLVADDTRRPVLAPAGGRAVLPARLTAPPERLTLSILTDRGTPSEPIELGAKAP</sequence>
<proteinExistence type="inferred from homology"/>
<dbReference type="InterPro" id="IPR001829">
    <property type="entry name" value="Pili_assmbl_chaperone_bac"/>
</dbReference>
<evidence type="ECO:0000259" key="6">
    <source>
        <dbReference type="Pfam" id="PF00345"/>
    </source>
</evidence>
<comment type="subcellular location">
    <subcellularLocation>
        <location evidence="1">Periplasm</location>
    </subcellularLocation>
</comment>
<dbReference type="InterPro" id="IPR036316">
    <property type="entry name" value="Pili_assmbl_chap_C_dom_sf"/>
</dbReference>
<organism evidence="7 8">
    <name type="scientific">Sutterella megalosphaeroides</name>
    <dbReference type="NCBI Taxonomy" id="2494234"/>
    <lineage>
        <taxon>Bacteria</taxon>
        <taxon>Pseudomonadati</taxon>
        <taxon>Pseudomonadota</taxon>
        <taxon>Betaproteobacteria</taxon>
        <taxon>Burkholderiales</taxon>
        <taxon>Sutterellaceae</taxon>
        <taxon>Sutterella</taxon>
    </lineage>
</organism>
<dbReference type="SUPFAM" id="SSF49354">
    <property type="entry name" value="PapD-like"/>
    <property type="match status" value="1"/>
</dbReference>
<reference evidence="7 8" key="1">
    <citation type="journal article" date="2018" name="Int. J. Syst. Evol. Microbiol.">
        <title>Mesosutterella multiformis gen. nov., sp. nov., a member of the family Sutterellaceae and Sutterella megalosphaeroides sp. nov., isolated from human faeces.</title>
        <authorList>
            <person name="Sakamoto M."/>
            <person name="Ikeyama N."/>
            <person name="Kunihiro T."/>
            <person name="Iino T."/>
            <person name="Yuki M."/>
            <person name="Ohkuma M."/>
        </authorList>
    </citation>
    <scope>NUCLEOTIDE SEQUENCE [LARGE SCALE GENOMIC DNA]</scope>
    <source>
        <strain evidence="7 8">6FBBBH3</strain>
    </source>
</reference>
<dbReference type="SUPFAM" id="SSF49584">
    <property type="entry name" value="Periplasmic chaperone C-domain"/>
    <property type="match status" value="1"/>
</dbReference>
<dbReference type="InterPro" id="IPR050643">
    <property type="entry name" value="Periplasmic_pilus_chap"/>
</dbReference>
<comment type="similarity">
    <text evidence="2">Belongs to the periplasmic pilus chaperone family.</text>
</comment>
<accession>A0A2Z6IEN3</accession>
<dbReference type="Pfam" id="PF00345">
    <property type="entry name" value="PapD_N"/>
    <property type="match status" value="1"/>
</dbReference>
<feature type="domain" description="Pili assembly chaperone N-terminal" evidence="6">
    <location>
        <begin position="2"/>
        <end position="122"/>
    </location>
</feature>